<name>A0A0F9DNN4_9ZZZZ</name>
<dbReference type="EMBL" id="LAZR01028201">
    <property type="protein sequence ID" value="KKL63358.1"/>
    <property type="molecule type" value="Genomic_DNA"/>
</dbReference>
<proteinExistence type="predicted"/>
<reference evidence="1" key="1">
    <citation type="journal article" date="2015" name="Nature">
        <title>Complex archaea that bridge the gap between prokaryotes and eukaryotes.</title>
        <authorList>
            <person name="Spang A."/>
            <person name="Saw J.H."/>
            <person name="Jorgensen S.L."/>
            <person name="Zaremba-Niedzwiedzka K."/>
            <person name="Martijn J."/>
            <person name="Lind A.E."/>
            <person name="van Eijk R."/>
            <person name="Schleper C."/>
            <person name="Guy L."/>
            <person name="Ettema T.J."/>
        </authorList>
    </citation>
    <scope>NUCLEOTIDE SEQUENCE</scope>
</reference>
<evidence type="ECO:0000313" key="1">
    <source>
        <dbReference type="EMBL" id="KKL63358.1"/>
    </source>
</evidence>
<gene>
    <name evidence="1" type="ORF">LCGC14_2175950</name>
</gene>
<comment type="caution">
    <text evidence="1">The sequence shown here is derived from an EMBL/GenBank/DDBJ whole genome shotgun (WGS) entry which is preliminary data.</text>
</comment>
<sequence>MADYVCPKCGHVQGDNIRSKVEEMFKEVNPDIKFVSGCSVCGAEMEEVNE</sequence>
<accession>A0A0F9DNN4</accession>
<dbReference type="AlphaFoldDB" id="A0A0F9DNN4"/>
<organism evidence="1">
    <name type="scientific">marine sediment metagenome</name>
    <dbReference type="NCBI Taxonomy" id="412755"/>
    <lineage>
        <taxon>unclassified sequences</taxon>
        <taxon>metagenomes</taxon>
        <taxon>ecological metagenomes</taxon>
    </lineage>
</organism>
<protein>
    <submittedName>
        <fullName evidence="1">Uncharacterized protein</fullName>
    </submittedName>
</protein>